<dbReference type="PANTHER" id="PTHR47861:SF3">
    <property type="entry name" value="FKBP-TYPE PEPTIDYL-PROLYL CIS-TRANS ISOMERASE SLYD"/>
    <property type="match status" value="1"/>
</dbReference>
<proteinExistence type="inferred from homology"/>
<dbReference type="AlphaFoldDB" id="A0A7R8WV20"/>
<comment type="similarity">
    <text evidence="3">Belongs to the FKBP-type PPIase family.</text>
</comment>
<evidence type="ECO:0000256" key="9">
    <source>
        <dbReference type="PROSITE-ProRule" id="PRU00277"/>
    </source>
</evidence>
<comment type="subcellular location">
    <subcellularLocation>
        <location evidence="2">Cytoplasm</location>
    </subcellularLocation>
</comment>
<dbReference type="PANTHER" id="PTHR47861">
    <property type="entry name" value="FKBP-TYPE PEPTIDYL-PROLYL CIS-TRANS ISOMERASE SLYD"/>
    <property type="match status" value="1"/>
</dbReference>
<comment type="catalytic activity">
    <reaction evidence="1 9">
        <text>[protein]-peptidylproline (omega=180) = [protein]-peptidylproline (omega=0)</text>
        <dbReference type="Rhea" id="RHEA:16237"/>
        <dbReference type="Rhea" id="RHEA-COMP:10747"/>
        <dbReference type="Rhea" id="RHEA-COMP:10748"/>
        <dbReference type="ChEBI" id="CHEBI:83833"/>
        <dbReference type="ChEBI" id="CHEBI:83834"/>
        <dbReference type="EC" id="5.2.1.8"/>
    </reaction>
</comment>
<evidence type="ECO:0000256" key="7">
    <source>
        <dbReference type="ARBA" id="ARBA00023186"/>
    </source>
</evidence>
<evidence type="ECO:0000256" key="2">
    <source>
        <dbReference type="ARBA" id="ARBA00004496"/>
    </source>
</evidence>
<evidence type="ECO:0000256" key="6">
    <source>
        <dbReference type="ARBA" id="ARBA00023110"/>
    </source>
</evidence>
<dbReference type="EC" id="5.2.1.8" evidence="4 9"/>
<keyword evidence="7" id="KW-0143">Chaperone</keyword>
<accession>A0A7R8WV20</accession>
<evidence type="ECO:0000256" key="8">
    <source>
        <dbReference type="ARBA" id="ARBA00023235"/>
    </source>
</evidence>
<keyword evidence="5" id="KW-0963">Cytoplasm</keyword>
<dbReference type="InterPro" id="IPR001179">
    <property type="entry name" value="PPIase_FKBP_dom"/>
</dbReference>
<dbReference type="GO" id="GO:0042026">
    <property type="term" value="P:protein refolding"/>
    <property type="evidence" value="ECO:0007669"/>
    <property type="project" value="UniProtKB-ARBA"/>
</dbReference>
<dbReference type="GO" id="GO:0003755">
    <property type="term" value="F:peptidyl-prolyl cis-trans isomerase activity"/>
    <property type="evidence" value="ECO:0007669"/>
    <property type="project" value="UniProtKB-KW"/>
</dbReference>
<evidence type="ECO:0000256" key="5">
    <source>
        <dbReference type="ARBA" id="ARBA00022490"/>
    </source>
</evidence>
<evidence type="ECO:0000256" key="4">
    <source>
        <dbReference type="ARBA" id="ARBA00013194"/>
    </source>
</evidence>
<dbReference type="PROSITE" id="PS50059">
    <property type="entry name" value="FKBP_PPIASE"/>
    <property type="match status" value="1"/>
</dbReference>
<evidence type="ECO:0000256" key="3">
    <source>
        <dbReference type="ARBA" id="ARBA00006577"/>
    </source>
</evidence>
<keyword evidence="6 9" id="KW-0697">Rotamase</keyword>
<keyword evidence="8 9" id="KW-0413">Isomerase</keyword>
<evidence type="ECO:0000313" key="10">
    <source>
        <dbReference type="EMBL" id="CAD7238438.1"/>
    </source>
</evidence>
<dbReference type="Gene3D" id="3.10.50.40">
    <property type="match status" value="1"/>
</dbReference>
<reference evidence="10" key="1">
    <citation type="submission" date="2020-11" db="EMBL/GenBank/DDBJ databases">
        <authorList>
            <person name="Tran Van P."/>
        </authorList>
    </citation>
    <scope>NUCLEOTIDE SEQUENCE</scope>
</reference>
<organism evidence="10">
    <name type="scientific">Cyprideis torosa</name>
    <dbReference type="NCBI Taxonomy" id="163714"/>
    <lineage>
        <taxon>Eukaryota</taxon>
        <taxon>Metazoa</taxon>
        <taxon>Ecdysozoa</taxon>
        <taxon>Arthropoda</taxon>
        <taxon>Crustacea</taxon>
        <taxon>Oligostraca</taxon>
        <taxon>Ostracoda</taxon>
        <taxon>Podocopa</taxon>
        <taxon>Podocopida</taxon>
        <taxon>Cytherocopina</taxon>
        <taxon>Cytheroidea</taxon>
        <taxon>Cytherideidae</taxon>
        <taxon>Cyprideis</taxon>
    </lineage>
</organism>
<dbReference type="GO" id="GO:0005737">
    <property type="term" value="C:cytoplasm"/>
    <property type="evidence" value="ECO:0007669"/>
    <property type="project" value="UniProtKB-SubCell"/>
</dbReference>
<feature type="non-terminal residue" evidence="10">
    <location>
        <position position="187"/>
    </location>
</feature>
<dbReference type="InterPro" id="IPR046357">
    <property type="entry name" value="PPIase_dom_sf"/>
</dbReference>
<dbReference type="SUPFAM" id="SSF54534">
    <property type="entry name" value="FKBP-like"/>
    <property type="match status" value="1"/>
</dbReference>
<sequence>MDEERKKGLHTDAGGNYAEEDAVCYLQILLSDQIEGYNRDQCMDDMDAWGYSFRLGSARAWFEEDAKVEQKPVTPKVRVAPGYVVSIDYTIADDEGIIQDSTEGRSQFSYIHGSERLLKGLQKELEGKSEGDVISARLLPKDGFGMHDPERTQSIELPLFLDVDELQEGMQFETDTDDGFRLVTVKH</sequence>
<protein>
    <recommendedName>
        <fullName evidence="4 9">peptidylprolyl isomerase</fullName>
        <ecNumber evidence="4 9">5.2.1.8</ecNumber>
    </recommendedName>
</protein>
<gene>
    <name evidence="10" type="ORF">CTOB1V02_LOCUS16253</name>
</gene>
<name>A0A7R8WV20_9CRUS</name>
<evidence type="ECO:0000256" key="1">
    <source>
        <dbReference type="ARBA" id="ARBA00000971"/>
    </source>
</evidence>
<dbReference type="EMBL" id="OB701483">
    <property type="protein sequence ID" value="CAD7238438.1"/>
    <property type="molecule type" value="Genomic_DNA"/>
</dbReference>